<dbReference type="Proteomes" id="UP000292927">
    <property type="component" value="Unassembled WGS sequence"/>
</dbReference>
<keyword evidence="3" id="KW-0408">Iron</keyword>
<evidence type="ECO:0000256" key="3">
    <source>
        <dbReference type="ARBA" id="ARBA00023004"/>
    </source>
</evidence>
<dbReference type="SFLD" id="SFLDS00029">
    <property type="entry name" value="Radical_SAM"/>
    <property type="match status" value="1"/>
</dbReference>
<evidence type="ECO:0000256" key="2">
    <source>
        <dbReference type="ARBA" id="ARBA00022723"/>
    </source>
</evidence>
<dbReference type="SUPFAM" id="SSF102114">
    <property type="entry name" value="Radical SAM enzymes"/>
    <property type="match status" value="1"/>
</dbReference>
<dbReference type="InterPro" id="IPR013785">
    <property type="entry name" value="Aldolase_TIM"/>
</dbReference>
<dbReference type="Pfam" id="PF04055">
    <property type="entry name" value="Radical_SAM"/>
    <property type="match status" value="1"/>
</dbReference>
<proteinExistence type="predicted"/>
<reference evidence="6 7" key="1">
    <citation type="submission" date="2019-02" db="EMBL/GenBank/DDBJ databases">
        <title>Genomic Encyclopedia of Type Strains, Phase IV (KMG-IV): sequencing the most valuable type-strain genomes for metagenomic binning, comparative biology and taxonomic classification.</title>
        <authorList>
            <person name="Goeker M."/>
        </authorList>
    </citation>
    <scope>NUCLEOTIDE SEQUENCE [LARGE SCALE GENOMIC DNA]</scope>
    <source>
        <strain evidence="6 7">DSM 29486</strain>
    </source>
</reference>
<evidence type="ECO:0000313" key="6">
    <source>
        <dbReference type="EMBL" id="RZT02144.1"/>
    </source>
</evidence>
<dbReference type="GO" id="GO:0051536">
    <property type="term" value="F:iron-sulfur cluster binding"/>
    <property type="evidence" value="ECO:0007669"/>
    <property type="project" value="UniProtKB-KW"/>
</dbReference>
<dbReference type="CDD" id="cd01335">
    <property type="entry name" value="Radical_SAM"/>
    <property type="match status" value="1"/>
</dbReference>
<dbReference type="SFLD" id="SFLDG01111">
    <property type="entry name" value="Uncharacterised_Radical_SAM_Su"/>
    <property type="match status" value="1"/>
</dbReference>
<dbReference type="GO" id="GO:0003824">
    <property type="term" value="F:catalytic activity"/>
    <property type="evidence" value="ECO:0007669"/>
    <property type="project" value="InterPro"/>
</dbReference>
<accession>A0A4Q7PMS1</accession>
<comment type="caution">
    <text evidence="6">The sequence shown here is derived from an EMBL/GenBank/DDBJ whole genome shotgun (WGS) entry which is preliminary data.</text>
</comment>
<evidence type="ECO:0000259" key="5">
    <source>
        <dbReference type="PROSITE" id="PS51918"/>
    </source>
</evidence>
<keyword evidence="1" id="KW-0949">S-adenosyl-L-methionine</keyword>
<organism evidence="6 7">
    <name type="scientific">Cuneatibacter caecimuris</name>
    <dbReference type="NCBI Taxonomy" id="1796618"/>
    <lineage>
        <taxon>Bacteria</taxon>
        <taxon>Bacillati</taxon>
        <taxon>Bacillota</taxon>
        <taxon>Clostridia</taxon>
        <taxon>Lachnospirales</taxon>
        <taxon>Lachnospiraceae</taxon>
        <taxon>Cuneatibacter</taxon>
    </lineage>
</organism>
<dbReference type="NCBIfam" id="TIGR04038">
    <property type="entry name" value="tatD_link_rSAM"/>
    <property type="match status" value="1"/>
</dbReference>
<dbReference type="AlphaFoldDB" id="A0A4Q7PMS1"/>
<dbReference type="InterPro" id="IPR023821">
    <property type="entry name" value="rSAM_TatD-assoc"/>
</dbReference>
<dbReference type="GO" id="GO:0046872">
    <property type="term" value="F:metal ion binding"/>
    <property type="evidence" value="ECO:0007669"/>
    <property type="project" value="UniProtKB-KW"/>
</dbReference>
<dbReference type="OrthoDB" id="6258756at2"/>
<dbReference type="Gene3D" id="3.20.20.70">
    <property type="entry name" value="Aldolase class I"/>
    <property type="match status" value="1"/>
</dbReference>
<dbReference type="InterPro" id="IPR050377">
    <property type="entry name" value="Radical_SAM_PqqE_MftC-like"/>
</dbReference>
<sequence length="207" mass="23778">MDQIVYQYHQNLYINLTNRCPCACVFCERQYFDGLGSADSLWLKEEPSVEQVMKALGAYDLSDYKELVFCGFGEPAERFMDLTEIAKKVKKYSAIPIRMNTIGLADLIWDRPCAPLLKDAVDRVSISLNTPDPKRFQELTRSRFGEKSWFSLVHFAKECAQNGLEVRLTTVATTLTEEEEEQCRRLAESIGAEYLIRPYEEPGVRPE</sequence>
<evidence type="ECO:0000256" key="4">
    <source>
        <dbReference type="ARBA" id="ARBA00023014"/>
    </source>
</evidence>
<dbReference type="InterPro" id="IPR058240">
    <property type="entry name" value="rSAM_sf"/>
</dbReference>
<evidence type="ECO:0000313" key="7">
    <source>
        <dbReference type="Proteomes" id="UP000292927"/>
    </source>
</evidence>
<dbReference type="RefSeq" id="WP_130432261.1">
    <property type="nucleotide sequence ID" value="NZ_SGXF01000001.1"/>
</dbReference>
<dbReference type="SFLD" id="SFLDG01067">
    <property type="entry name" value="SPASM/twitch_domain_containing"/>
    <property type="match status" value="1"/>
</dbReference>
<dbReference type="PANTHER" id="PTHR11228:SF7">
    <property type="entry name" value="PQQA PEPTIDE CYCLASE"/>
    <property type="match status" value="1"/>
</dbReference>
<keyword evidence="2" id="KW-0479">Metal-binding</keyword>
<keyword evidence="7" id="KW-1185">Reference proteome</keyword>
<keyword evidence="4" id="KW-0411">Iron-sulfur</keyword>
<evidence type="ECO:0000256" key="1">
    <source>
        <dbReference type="ARBA" id="ARBA00022691"/>
    </source>
</evidence>
<feature type="domain" description="Radical SAM core" evidence="5">
    <location>
        <begin position="6"/>
        <end position="207"/>
    </location>
</feature>
<dbReference type="InterPro" id="IPR007197">
    <property type="entry name" value="rSAM"/>
</dbReference>
<dbReference type="EMBL" id="SGXF01000001">
    <property type="protein sequence ID" value="RZT02144.1"/>
    <property type="molecule type" value="Genomic_DNA"/>
</dbReference>
<name>A0A4Q7PMS1_9FIRM</name>
<dbReference type="PANTHER" id="PTHR11228">
    <property type="entry name" value="RADICAL SAM DOMAIN PROTEIN"/>
    <property type="match status" value="1"/>
</dbReference>
<dbReference type="PROSITE" id="PS51918">
    <property type="entry name" value="RADICAL_SAM"/>
    <property type="match status" value="1"/>
</dbReference>
<protein>
    <submittedName>
        <fullName evidence="6">TatD family-associated radical SAM protein</fullName>
    </submittedName>
</protein>
<gene>
    <name evidence="6" type="ORF">EV209_0252</name>
</gene>